<keyword evidence="1 6" id="KW-0963">Cytoplasm</keyword>
<dbReference type="InterPro" id="IPR036267">
    <property type="entry name" value="RuvA_C_sf"/>
</dbReference>
<dbReference type="GO" id="GO:0005737">
    <property type="term" value="C:cytoplasm"/>
    <property type="evidence" value="ECO:0007669"/>
    <property type="project" value="UniProtKB-SubCell"/>
</dbReference>
<proteinExistence type="inferred from homology"/>
<evidence type="ECO:0000313" key="9">
    <source>
        <dbReference type="Proteomes" id="UP000230707"/>
    </source>
</evidence>
<dbReference type="HAMAP" id="MF_00031">
    <property type="entry name" value="DNA_HJ_migration_RuvA"/>
    <property type="match status" value="1"/>
</dbReference>
<keyword evidence="3 6" id="KW-0238">DNA-binding</keyword>
<dbReference type="SUPFAM" id="SSF50249">
    <property type="entry name" value="Nucleic acid-binding proteins"/>
    <property type="match status" value="1"/>
</dbReference>
<keyword evidence="4 6" id="KW-0233">DNA recombination</keyword>
<dbReference type="Proteomes" id="UP000230707">
    <property type="component" value="Unassembled WGS sequence"/>
</dbReference>
<dbReference type="Gene3D" id="2.40.50.140">
    <property type="entry name" value="Nucleic acid-binding proteins"/>
    <property type="match status" value="1"/>
</dbReference>
<dbReference type="InterPro" id="IPR000085">
    <property type="entry name" value="RuvA"/>
</dbReference>
<dbReference type="Pfam" id="PF01330">
    <property type="entry name" value="RuvA_N"/>
    <property type="match status" value="1"/>
</dbReference>
<dbReference type="EMBL" id="PCWS01000058">
    <property type="protein sequence ID" value="PIR08535.1"/>
    <property type="molecule type" value="Genomic_DNA"/>
</dbReference>
<evidence type="ECO:0000259" key="7">
    <source>
        <dbReference type="Pfam" id="PF01330"/>
    </source>
</evidence>
<dbReference type="GO" id="GO:0006310">
    <property type="term" value="P:DNA recombination"/>
    <property type="evidence" value="ECO:0007669"/>
    <property type="project" value="UniProtKB-UniRule"/>
</dbReference>
<dbReference type="GO" id="GO:0006281">
    <property type="term" value="P:DNA repair"/>
    <property type="evidence" value="ECO:0007669"/>
    <property type="project" value="UniProtKB-UniRule"/>
</dbReference>
<dbReference type="Pfam" id="PF14520">
    <property type="entry name" value="HHH_5"/>
    <property type="match status" value="1"/>
</dbReference>
<dbReference type="GO" id="GO:0000400">
    <property type="term" value="F:four-way junction DNA binding"/>
    <property type="evidence" value="ECO:0007669"/>
    <property type="project" value="UniProtKB-UniRule"/>
</dbReference>
<comment type="subunit">
    <text evidence="6">Homotetramer. Forms an RuvA(8)-RuvB(12)-Holliday junction (HJ) complex. HJ DNA is sandwiched between 2 RuvA tetramers; dsDNA enters through RuvA and exits via RuvB. An RuvB hexamer assembles on each DNA strand where it exits the tetramer. Each RuvB hexamer is contacted by two RuvA subunits (via domain III) on 2 adjacent RuvB subunits; this complex drives branch migration. In the full resolvosome a probable DNA-RuvA(4)-RuvB(12)-RuvC(2) complex forms which resolves the HJ.</text>
</comment>
<dbReference type="SUPFAM" id="SSF46929">
    <property type="entry name" value="DNA helicase RuvA subunit, C-terminal domain"/>
    <property type="match status" value="1"/>
</dbReference>
<comment type="function">
    <text evidence="6">The RuvA-RuvB-RuvC complex processes Holliday junction (HJ) DNA during genetic recombination and DNA repair, while the RuvA-RuvB complex plays an important role in the rescue of blocked DNA replication forks via replication fork reversal (RFR). RuvA specifically binds to HJ cruciform DNA, conferring on it an open structure. The RuvB hexamer acts as an ATP-dependent pump, pulling dsDNA into and through the RuvAB complex. HJ branch migration allows RuvC to scan DNA until it finds its consensus sequence, where it cleaves and resolves the cruciform DNA.</text>
</comment>
<sequence length="198" mass="22196">MLYVICNMISYLEGTIKHKGTNNLIILTGNVGYKVFVPIHILNRAIIDNKFSIYTYTNVRDDAIELFGFENPDDLALFELFLTVPGVGPRTALNVFSASQTKKIKEAIIKGDVDFFTTIPRLGRKNAQKIIIELRSKLGSLDELDLTAEGGENKEIMEALKIFGFSTNEAKEAIKTIRDLEGDTSFKIKQALKYLGKK</sequence>
<comment type="caution">
    <text evidence="6">Lacks conserved residue(s) required for the propagation of feature annotation.</text>
</comment>
<protein>
    <recommendedName>
        <fullName evidence="6">Holliday junction branch migration complex subunit RuvA</fullName>
    </recommendedName>
</protein>
<dbReference type="AlphaFoldDB" id="A0A2H0NJX8"/>
<evidence type="ECO:0000256" key="3">
    <source>
        <dbReference type="ARBA" id="ARBA00023125"/>
    </source>
</evidence>
<dbReference type="CDD" id="cd14332">
    <property type="entry name" value="UBA_RuvA_C"/>
    <property type="match status" value="1"/>
</dbReference>
<dbReference type="GO" id="GO:0009379">
    <property type="term" value="C:Holliday junction helicase complex"/>
    <property type="evidence" value="ECO:0007669"/>
    <property type="project" value="InterPro"/>
</dbReference>
<comment type="similarity">
    <text evidence="6">Belongs to the RuvA family.</text>
</comment>
<name>A0A2H0NJX8_9BACT</name>
<reference evidence="8 9" key="1">
    <citation type="submission" date="2017-09" db="EMBL/GenBank/DDBJ databases">
        <title>Depth-based differentiation of microbial function through sediment-hosted aquifers and enrichment of novel symbionts in the deep terrestrial subsurface.</title>
        <authorList>
            <person name="Probst A.J."/>
            <person name="Ladd B."/>
            <person name="Jarett J.K."/>
            <person name="Geller-Mcgrath D.E."/>
            <person name="Sieber C.M."/>
            <person name="Emerson J.B."/>
            <person name="Anantharaman K."/>
            <person name="Thomas B.C."/>
            <person name="Malmstrom R."/>
            <person name="Stieglmeier M."/>
            <person name="Klingl A."/>
            <person name="Woyke T."/>
            <person name="Ryan C.M."/>
            <person name="Banfield J.F."/>
        </authorList>
    </citation>
    <scope>NUCLEOTIDE SEQUENCE [LARGE SCALE GENOMIC DNA]</scope>
    <source>
        <strain evidence="8">CG11_big_fil_rev_8_21_14_0_20_37_11</strain>
    </source>
</reference>
<dbReference type="InterPro" id="IPR013849">
    <property type="entry name" value="DNA_helicase_Holl-junc_RuvA_I"/>
</dbReference>
<dbReference type="InterPro" id="IPR012340">
    <property type="entry name" value="NA-bd_OB-fold"/>
</dbReference>
<accession>A0A2H0NJX8</accession>
<feature type="region of interest" description="Domain II" evidence="6">
    <location>
        <begin position="71"/>
        <end position="148"/>
    </location>
</feature>
<evidence type="ECO:0000256" key="2">
    <source>
        <dbReference type="ARBA" id="ARBA00022763"/>
    </source>
</evidence>
<evidence type="ECO:0000313" key="8">
    <source>
        <dbReference type="EMBL" id="PIR08535.1"/>
    </source>
</evidence>
<dbReference type="SUPFAM" id="SSF47781">
    <property type="entry name" value="RuvA domain 2-like"/>
    <property type="match status" value="1"/>
</dbReference>
<feature type="region of interest" description="Domain III" evidence="6">
    <location>
        <begin position="154"/>
        <end position="198"/>
    </location>
</feature>
<feature type="domain" description="DNA helicase Holliday junction RuvA type" evidence="7">
    <location>
        <begin position="8"/>
        <end position="68"/>
    </location>
</feature>
<dbReference type="GO" id="GO:0048476">
    <property type="term" value="C:Holliday junction resolvase complex"/>
    <property type="evidence" value="ECO:0007669"/>
    <property type="project" value="UniProtKB-UniRule"/>
</dbReference>
<dbReference type="GO" id="GO:0009378">
    <property type="term" value="F:four-way junction helicase activity"/>
    <property type="evidence" value="ECO:0007669"/>
    <property type="project" value="InterPro"/>
</dbReference>
<comment type="caution">
    <text evidence="8">The sequence shown here is derived from an EMBL/GenBank/DDBJ whole genome shotgun (WGS) entry which is preliminary data.</text>
</comment>
<gene>
    <name evidence="6 8" type="primary">ruvA</name>
    <name evidence="8" type="ORF">COV53_02510</name>
</gene>
<evidence type="ECO:0000256" key="5">
    <source>
        <dbReference type="ARBA" id="ARBA00023204"/>
    </source>
</evidence>
<keyword evidence="2 6" id="KW-0227">DNA damage</keyword>
<evidence type="ECO:0000256" key="1">
    <source>
        <dbReference type="ARBA" id="ARBA00022490"/>
    </source>
</evidence>
<evidence type="ECO:0000256" key="6">
    <source>
        <dbReference type="HAMAP-Rule" id="MF_00031"/>
    </source>
</evidence>
<dbReference type="Gene3D" id="1.10.150.20">
    <property type="entry name" value="5' to 3' exonuclease, C-terminal subdomain"/>
    <property type="match status" value="1"/>
</dbReference>
<dbReference type="NCBIfam" id="TIGR00084">
    <property type="entry name" value="ruvA"/>
    <property type="match status" value="1"/>
</dbReference>
<organism evidence="8 9">
    <name type="scientific">Candidatus Gottesmanbacteria bacterium CG11_big_fil_rev_8_21_14_0_20_37_11</name>
    <dbReference type="NCBI Taxonomy" id="1974575"/>
    <lineage>
        <taxon>Bacteria</taxon>
        <taxon>Candidatus Gottesmaniibacteriota</taxon>
    </lineage>
</organism>
<comment type="domain">
    <text evidence="6">Has three domains with a flexible linker between the domains II and III and assumes an 'L' shape. Domain III is highly mobile and contacts RuvB.</text>
</comment>
<dbReference type="InterPro" id="IPR010994">
    <property type="entry name" value="RuvA_2-like"/>
</dbReference>
<evidence type="ECO:0000256" key="4">
    <source>
        <dbReference type="ARBA" id="ARBA00023172"/>
    </source>
</evidence>
<dbReference type="GO" id="GO:0005524">
    <property type="term" value="F:ATP binding"/>
    <property type="evidence" value="ECO:0007669"/>
    <property type="project" value="InterPro"/>
</dbReference>
<dbReference type="InterPro" id="IPR011114">
    <property type="entry name" value="RuvA_C"/>
</dbReference>
<comment type="subcellular location">
    <subcellularLocation>
        <location evidence="6">Cytoplasm</location>
    </subcellularLocation>
</comment>
<keyword evidence="5 6" id="KW-0234">DNA repair</keyword>